<protein>
    <recommendedName>
        <fullName evidence="5">CRC domain-containing protein</fullName>
    </recommendedName>
</protein>
<dbReference type="InterPro" id="IPR005172">
    <property type="entry name" value="CRC"/>
</dbReference>
<feature type="domain" description="CRC" evidence="5">
    <location>
        <begin position="388"/>
        <end position="530"/>
    </location>
</feature>
<dbReference type="Pfam" id="PF03638">
    <property type="entry name" value="TCR"/>
    <property type="match status" value="2"/>
</dbReference>
<proteinExistence type="inferred from homology"/>
<comment type="subcellular location">
    <subcellularLocation>
        <location evidence="1">Nucleus</location>
    </subcellularLocation>
</comment>
<dbReference type="SMART" id="SM01114">
    <property type="entry name" value="CXC"/>
    <property type="match status" value="2"/>
</dbReference>
<feature type="compositionally biased region" description="Polar residues" evidence="4">
    <location>
        <begin position="117"/>
        <end position="129"/>
    </location>
</feature>
<evidence type="ECO:0000256" key="1">
    <source>
        <dbReference type="ARBA" id="ARBA00004123"/>
    </source>
</evidence>
<comment type="similarity">
    <text evidence="2">Belongs to the lin-54 family.</text>
</comment>
<evidence type="ECO:0000256" key="4">
    <source>
        <dbReference type="SAM" id="MobiDB-lite"/>
    </source>
</evidence>
<sequence>MPSLLVSVSGRQPMDSLEANNTAAATLTSPAASPVQDSPSSNSFRSPPVLTSPQSGKRNDTGTNVDGASSLCPQAQQSLEQGSSFDLKPTKNGEDKGTCTEWLHNEFPHQVPDSDHSQLASNEQQCSDSGVQGMYKHESRYNFSNEMLPDPLCCVQAYDNIDDNMVQHVEASEDQNGMTRPCLQFREQRPTITRNYTTSSNIATQVTNSRPLCTTSGTENLSSLITSRNKQLGNSSQHVTTMRPDHSLFTVPKIPATGLPLNSTANASQMDCGGTESMKLEADVLCMQGSNLGSVTNYHHLETMKCWSTEVDKISASPGGGTLYGRPCFVQGSKTSESFHNMELIEQHSTPHAKTDVNSENVEGCEEFNQQSTKKKRQKSSNTISDQDCKRCNCKRTKCLKLYCACFAVGIFCEGNCACKWCMNRPEYEDTVLGSRQQVESRNPLAFAPKIISSVQNISLSSFVFLAWKLYHCISTPQEDGNKMKQSSGRHKEGCNCKKSMCQKKYCECYQAKVGCSSACRCDGCKNVFGRKEDYGVTEEMGSNRATEDTRAVSLEQKLGTGSLDLHHLTPMPPSFYYLDHAKDVPKSGPLSRRCLVSPPSGITVPSSYVKRLRSLKNADGNGLFQETGKQILGHSSFSRQMDYNNADTLTDIHDHSPLPSHPSIFMAFSASSTGFSSHGRPYDILEDEMPDILKDTTNPIAPVKVSSSMASEFPPSPSHALH</sequence>
<dbReference type="InterPro" id="IPR033467">
    <property type="entry name" value="Tesmin/TSO1-like_CXC"/>
</dbReference>
<name>A0AAV5LX47_9ROSI</name>
<keyword evidence="3" id="KW-0539">Nucleus</keyword>
<evidence type="ECO:0000313" key="6">
    <source>
        <dbReference type="EMBL" id="GKV42083.1"/>
    </source>
</evidence>
<organism evidence="6 7">
    <name type="scientific">Rubroshorea leprosula</name>
    <dbReference type="NCBI Taxonomy" id="152421"/>
    <lineage>
        <taxon>Eukaryota</taxon>
        <taxon>Viridiplantae</taxon>
        <taxon>Streptophyta</taxon>
        <taxon>Embryophyta</taxon>
        <taxon>Tracheophyta</taxon>
        <taxon>Spermatophyta</taxon>
        <taxon>Magnoliopsida</taxon>
        <taxon>eudicotyledons</taxon>
        <taxon>Gunneridae</taxon>
        <taxon>Pentapetalae</taxon>
        <taxon>rosids</taxon>
        <taxon>malvids</taxon>
        <taxon>Malvales</taxon>
        <taxon>Dipterocarpaceae</taxon>
        <taxon>Rubroshorea</taxon>
    </lineage>
</organism>
<evidence type="ECO:0000313" key="7">
    <source>
        <dbReference type="Proteomes" id="UP001054252"/>
    </source>
</evidence>
<comment type="caution">
    <text evidence="6">The sequence shown here is derived from an EMBL/GenBank/DDBJ whole genome shotgun (WGS) entry which is preliminary data.</text>
</comment>
<feature type="region of interest" description="Disordered" evidence="4">
    <location>
        <begin position="1"/>
        <end position="129"/>
    </location>
</feature>
<dbReference type="GO" id="GO:0003700">
    <property type="term" value="F:DNA-binding transcription factor activity"/>
    <property type="evidence" value="ECO:0007669"/>
    <property type="project" value="InterPro"/>
</dbReference>
<dbReference type="Proteomes" id="UP001054252">
    <property type="component" value="Unassembled WGS sequence"/>
</dbReference>
<dbReference type="InterPro" id="IPR044522">
    <property type="entry name" value="TSO1-like"/>
</dbReference>
<keyword evidence="7" id="KW-1185">Reference proteome</keyword>
<dbReference type="PANTHER" id="PTHR46159:SF6">
    <property type="entry name" value="OS12G0605300 PROTEIN"/>
    <property type="match status" value="1"/>
</dbReference>
<feature type="compositionally biased region" description="Polar residues" evidence="4">
    <location>
        <begin position="35"/>
        <end position="84"/>
    </location>
</feature>
<evidence type="ECO:0000256" key="3">
    <source>
        <dbReference type="ARBA" id="ARBA00023242"/>
    </source>
</evidence>
<gene>
    <name evidence="6" type="ORF">SLEP1_g49528</name>
</gene>
<dbReference type="AlphaFoldDB" id="A0AAV5LX47"/>
<feature type="compositionally biased region" description="Low complexity" evidence="4">
    <location>
        <begin position="16"/>
        <end position="34"/>
    </location>
</feature>
<evidence type="ECO:0000259" key="5">
    <source>
        <dbReference type="PROSITE" id="PS51634"/>
    </source>
</evidence>
<feature type="compositionally biased region" description="Basic and acidic residues" evidence="4">
    <location>
        <begin position="88"/>
        <end position="116"/>
    </location>
</feature>
<dbReference type="PANTHER" id="PTHR46159">
    <property type="entry name" value="PROTEIN TESMIN/TSO1-LIKE CXC 2"/>
    <property type="match status" value="1"/>
</dbReference>
<evidence type="ECO:0000256" key="2">
    <source>
        <dbReference type="ARBA" id="ARBA00007267"/>
    </source>
</evidence>
<accession>A0AAV5LX47</accession>
<dbReference type="EMBL" id="BPVZ01000155">
    <property type="protein sequence ID" value="GKV42083.1"/>
    <property type="molecule type" value="Genomic_DNA"/>
</dbReference>
<reference evidence="6 7" key="1">
    <citation type="journal article" date="2021" name="Commun. Biol.">
        <title>The genome of Shorea leprosula (Dipterocarpaceae) highlights the ecological relevance of drought in aseasonal tropical rainforests.</title>
        <authorList>
            <person name="Ng K.K.S."/>
            <person name="Kobayashi M.J."/>
            <person name="Fawcett J.A."/>
            <person name="Hatakeyama M."/>
            <person name="Paape T."/>
            <person name="Ng C.H."/>
            <person name="Ang C.C."/>
            <person name="Tnah L.H."/>
            <person name="Lee C.T."/>
            <person name="Nishiyama T."/>
            <person name="Sese J."/>
            <person name="O'Brien M.J."/>
            <person name="Copetti D."/>
            <person name="Mohd Noor M.I."/>
            <person name="Ong R.C."/>
            <person name="Putra M."/>
            <person name="Sireger I.Z."/>
            <person name="Indrioko S."/>
            <person name="Kosugi Y."/>
            <person name="Izuno A."/>
            <person name="Isagi Y."/>
            <person name="Lee S.L."/>
            <person name="Shimizu K.K."/>
        </authorList>
    </citation>
    <scope>NUCLEOTIDE SEQUENCE [LARGE SCALE GENOMIC DNA]</scope>
    <source>
        <strain evidence="6">214</strain>
    </source>
</reference>
<dbReference type="PROSITE" id="PS51634">
    <property type="entry name" value="CRC"/>
    <property type="match status" value="1"/>
</dbReference>
<dbReference type="GO" id="GO:0005634">
    <property type="term" value="C:nucleus"/>
    <property type="evidence" value="ECO:0007669"/>
    <property type="project" value="UniProtKB-SubCell"/>
</dbReference>